<dbReference type="SUPFAM" id="SSF47384">
    <property type="entry name" value="Homodimeric domain of signal transducing histidine kinase"/>
    <property type="match status" value="1"/>
</dbReference>
<dbReference type="Pfam" id="PF00512">
    <property type="entry name" value="HisKA"/>
    <property type="match status" value="1"/>
</dbReference>
<dbReference type="NCBIfam" id="TIGR00229">
    <property type="entry name" value="sensory_box"/>
    <property type="match status" value="2"/>
</dbReference>
<dbReference type="SMART" id="SM00091">
    <property type="entry name" value="PAS"/>
    <property type="match status" value="2"/>
</dbReference>
<dbReference type="InterPro" id="IPR013656">
    <property type="entry name" value="PAS_4"/>
</dbReference>
<dbReference type="CDD" id="cd16922">
    <property type="entry name" value="HATPase_EvgS-ArcB-TorS-like"/>
    <property type="match status" value="1"/>
</dbReference>
<dbReference type="Pfam" id="PF00989">
    <property type="entry name" value="PAS"/>
    <property type="match status" value="1"/>
</dbReference>
<feature type="domain" description="PAS" evidence="13">
    <location>
        <begin position="153"/>
        <end position="207"/>
    </location>
</feature>
<keyword evidence="10" id="KW-0902">Two-component regulatory system</keyword>
<comment type="caution">
    <text evidence="15">The sequence shown here is derived from an EMBL/GenBank/DDBJ whole genome shotgun (WGS) entry which is preliminary data.</text>
</comment>
<evidence type="ECO:0000256" key="4">
    <source>
        <dbReference type="ARBA" id="ARBA00022475"/>
    </source>
</evidence>
<dbReference type="PROSITE" id="PS50109">
    <property type="entry name" value="HIS_KIN"/>
    <property type="match status" value="1"/>
</dbReference>
<dbReference type="EMBL" id="JAVDQI010000009">
    <property type="protein sequence ID" value="MDR6223531.1"/>
    <property type="molecule type" value="Genomic_DNA"/>
</dbReference>
<keyword evidence="4" id="KW-1003">Cell membrane</keyword>
<dbReference type="GO" id="GO:0000155">
    <property type="term" value="F:phosphorelay sensor kinase activity"/>
    <property type="evidence" value="ECO:0007669"/>
    <property type="project" value="InterPro"/>
</dbReference>
<dbReference type="SUPFAM" id="SSF55874">
    <property type="entry name" value="ATPase domain of HSP90 chaperone/DNA topoisomerase II/histidine kinase"/>
    <property type="match status" value="1"/>
</dbReference>
<evidence type="ECO:0000313" key="16">
    <source>
        <dbReference type="Proteomes" id="UP001185015"/>
    </source>
</evidence>
<dbReference type="Pfam" id="PF02518">
    <property type="entry name" value="HATPase_c"/>
    <property type="match status" value="1"/>
</dbReference>
<sequence>MQSIHKPRPKPEEEVSKRTEVMLQKSETKLRTVVDTLPDLVWLKDRDGVYLNCNSKFERFFGAKEEEIIGKTDYDFVNKDLADFFRQKDKAVIDADKAVINEEEVVYADDGHREVLETIKSPMYDSNGNLIGVLGIGRDITSRKEIETKLALSEKRFRCILENIQLVGIMLDGNGTLIFCNDFFLDLVGWKREEVINKNWFEVFQPSKITFEIKDMFVNAINGGEMPTYHENEIVTKIGTRKLIAWNNTVFKDENGMNINVASIGEDITNRKLLEKNMIEAKLLAEEANHTKSDFLANMSHELRTPLNSVIGFSDLLLENIAGPINENQHKYISNIQKNGNHLLMLINNILDISKIESGNMKYNPEKIKIPQIINGIKESIEPLARSKFIDINLKIESDNLEIYVDIIKFNQIMYNLLSNAIKFTQMNGNVCINTKTIDKKLHVHVSDNGIGISKDEQMTIFKPFMQVNSAPNREYNGTGLGLALVKKFVEMHGGEIWVESEVGKGSTFTFTIPEDSENTSF</sequence>
<keyword evidence="9" id="KW-0067">ATP-binding</keyword>
<evidence type="ECO:0000256" key="10">
    <source>
        <dbReference type="ARBA" id="ARBA00023012"/>
    </source>
</evidence>
<keyword evidence="8" id="KW-0418">Kinase</keyword>
<dbReference type="InterPro" id="IPR035965">
    <property type="entry name" value="PAS-like_dom_sf"/>
</dbReference>
<evidence type="ECO:0000259" key="14">
    <source>
        <dbReference type="PROSITE" id="PS50113"/>
    </source>
</evidence>
<dbReference type="PROSITE" id="PS50112">
    <property type="entry name" value="PAS"/>
    <property type="match status" value="2"/>
</dbReference>
<name>A0AA90U0D5_9EURY</name>
<keyword evidence="7" id="KW-0547">Nucleotide-binding</keyword>
<evidence type="ECO:0000256" key="7">
    <source>
        <dbReference type="ARBA" id="ARBA00022741"/>
    </source>
</evidence>
<keyword evidence="5" id="KW-0597">Phosphoprotein</keyword>
<dbReference type="GO" id="GO:0005524">
    <property type="term" value="F:ATP binding"/>
    <property type="evidence" value="ECO:0007669"/>
    <property type="project" value="UniProtKB-KW"/>
</dbReference>
<evidence type="ECO:0000256" key="6">
    <source>
        <dbReference type="ARBA" id="ARBA00022679"/>
    </source>
</evidence>
<reference evidence="15 16" key="1">
    <citation type="submission" date="2023-07" db="EMBL/GenBank/DDBJ databases">
        <title>Genomic Encyclopedia of Type Strains, Phase IV (KMG-IV): sequencing the most valuable type-strain genomes for metagenomic binning, comparative biology and taxonomic classification.</title>
        <authorList>
            <person name="Goeker M."/>
        </authorList>
    </citation>
    <scope>NUCLEOTIDE SEQUENCE [LARGE SCALE GENOMIC DNA]</scope>
    <source>
        <strain evidence="15 16">DSM 17273</strain>
    </source>
</reference>
<dbReference type="AlphaFoldDB" id="A0AA90U0D5"/>
<dbReference type="GO" id="GO:0006355">
    <property type="term" value="P:regulation of DNA-templated transcription"/>
    <property type="evidence" value="ECO:0007669"/>
    <property type="project" value="InterPro"/>
</dbReference>
<dbReference type="GO" id="GO:0009927">
    <property type="term" value="F:histidine phosphotransfer kinase activity"/>
    <property type="evidence" value="ECO:0007669"/>
    <property type="project" value="TreeGrafter"/>
</dbReference>
<evidence type="ECO:0000256" key="8">
    <source>
        <dbReference type="ARBA" id="ARBA00022777"/>
    </source>
</evidence>
<dbReference type="InterPro" id="IPR000014">
    <property type="entry name" value="PAS"/>
</dbReference>
<dbReference type="FunFam" id="1.10.287.130:FF:000038">
    <property type="entry name" value="Sensory transduction histidine kinase"/>
    <property type="match status" value="1"/>
</dbReference>
<dbReference type="PROSITE" id="PS50113">
    <property type="entry name" value="PAC"/>
    <property type="match status" value="2"/>
</dbReference>
<gene>
    <name evidence="15" type="ORF">J2750_002001</name>
</gene>
<dbReference type="SMART" id="SM00387">
    <property type="entry name" value="HATPase_c"/>
    <property type="match status" value="1"/>
</dbReference>
<comment type="catalytic activity">
    <reaction evidence="1">
        <text>ATP + protein L-histidine = ADP + protein N-phospho-L-histidine.</text>
        <dbReference type="EC" id="2.7.13.3"/>
    </reaction>
</comment>
<dbReference type="SUPFAM" id="SSF55785">
    <property type="entry name" value="PYP-like sensor domain (PAS domain)"/>
    <property type="match status" value="2"/>
</dbReference>
<dbReference type="InterPro" id="IPR036097">
    <property type="entry name" value="HisK_dim/P_sf"/>
</dbReference>
<dbReference type="RefSeq" id="WP_270096740.1">
    <property type="nucleotide sequence ID" value="NZ_JAQFFK010000005.1"/>
</dbReference>
<dbReference type="Pfam" id="PF08448">
    <property type="entry name" value="PAS_4"/>
    <property type="match status" value="1"/>
</dbReference>
<dbReference type="InterPro" id="IPR001610">
    <property type="entry name" value="PAC"/>
</dbReference>
<dbReference type="Gene3D" id="3.30.450.20">
    <property type="entry name" value="PAS domain"/>
    <property type="match status" value="2"/>
</dbReference>
<feature type="domain" description="PAC" evidence="14">
    <location>
        <begin position="228"/>
        <end position="280"/>
    </location>
</feature>
<evidence type="ECO:0000259" key="12">
    <source>
        <dbReference type="PROSITE" id="PS50109"/>
    </source>
</evidence>
<dbReference type="CDD" id="cd00130">
    <property type="entry name" value="PAS"/>
    <property type="match status" value="2"/>
</dbReference>
<dbReference type="GO" id="GO:0005886">
    <property type="term" value="C:plasma membrane"/>
    <property type="evidence" value="ECO:0007669"/>
    <property type="project" value="UniProtKB-SubCell"/>
</dbReference>
<comment type="subcellular location">
    <subcellularLocation>
        <location evidence="2">Cell membrane</location>
    </subcellularLocation>
</comment>
<evidence type="ECO:0000256" key="1">
    <source>
        <dbReference type="ARBA" id="ARBA00000085"/>
    </source>
</evidence>
<accession>A0AA90U0D5</accession>
<protein>
    <recommendedName>
        <fullName evidence="3">histidine kinase</fullName>
        <ecNumber evidence="3">2.7.13.3</ecNumber>
    </recommendedName>
</protein>
<dbReference type="InterPro" id="IPR005467">
    <property type="entry name" value="His_kinase_dom"/>
</dbReference>
<keyword evidence="11" id="KW-0472">Membrane</keyword>
<dbReference type="InterPro" id="IPR003661">
    <property type="entry name" value="HisK_dim/P_dom"/>
</dbReference>
<evidence type="ECO:0000256" key="9">
    <source>
        <dbReference type="ARBA" id="ARBA00022840"/>
    </source>
</evidence>
<dbReference type="SMART" id="SM00086">
    <property type="entry name" value="PAC"/>
    <property type="match status" value="2"/>
</dbReference>
<dbReference type="SMART" id="SM00388">
    <property type="entry name" value="HisKA"/>
    <property type="match status" value="1"/>
</dbReference>
<dbReference type="PRINTS" id="PR00344">
    <property type="entry name" value="BCTRLSENSOR"/>
</dbReference>
<keyword evidence="6" id="KW-0808">Transferase</keyword>
<evidence type="ECO:0000313" key="15">
    <source>
        <dbReference type="EMBL" id="MDR6223531.1"/>
    </source>
</evidence>
<proteinExistence type="predicted"/>
<dbReference type="CDD" id="cd00082">
    <property type="entry name" value="HisKA"/>
    <property type="match status" value="1"/>
</dbReference>
<dbReference type="EC" id="2.7.13.3" evidence="3"/>
<evidence type="ECO:0000256" key="2">
    <source>
        <dbReference type="ARBA" id="ARBA00004236"/>
    </source>
</evidence>
<dbReference type="InterPro" id="IPR000700">
    <property type="entry name" value="PAS-assoc_C"/>
</dbReference>
<evidence type="ECO:0000256" key="3">
    <source>
        <dbReference type="ARBA" id="ARBA00012438"/>
    </source>
</evidence>
<dbReference type="Gene3D" id="1.10.287.130">
    <property type="match status" value="1"/>
</dbReference>
<dbReference type="PANTHER" id="PTHR43047">
    <property type="entry name" value="TWO-COMPONENT HISTIDINE PROTEIN KINASE"/>
    <property type="match status" value="1"/>
</dbReference>
<feature type="domain" description="PAS" evidence="13">
    <location>
        <begin position="26"/>
        <end position="96"/>
    </location>
</feature>
<keyword evidence="16" id="KW-1185">Reference proteome</keyword>
<organism evidence="15 16">
    <name type="scientific">Methanococcoides alaskense</name>
    <dbReference type="NCBI Taxonomy" id="325778"/>
    <lineage>
        <taxon>Archaea</taxon>
        <taxon>Methanobacteriati</taxon>
        <taxon>Methanobacteriota</taxon>
        <taxon>Stenosarchaea group</taxon>
        <taxon>Methanomicrobia</taxon>
        <taxon>Methanosarcinales</taxon>
        <taxon>Methanosarcinaceae</taxon>
        <taxon>Methanococcoides</taxon>
    </lineage>
</organism>
<dbReference type="InterPro" id="IPR004358">
    <property type="entry name" value="Sig_transdc_His_kin-like_C"/>
</dbReference>
<evidence type="ECO:0000256" key="11">
    <source>
        <dbReference type="ARBA" id="ARBA00023136"/>
    </source>
</evidence>
<dbReference type="Gene3D" id="3.30.565.10">
    <property type="entry name" value="Histidine kinase-like ATPase, C-terminal domain"/>
    <property type="match status" value="1"/>
</dbReference>
<dbReference type="Proteomes" id="UP001185015">
    <property type="component" value="Unassembled WGS sequence"/>
</dbReference>
<dbReference type="InterPro" id="IPR036890">
    <property type="entry name" value="HATPase_C_sf"/>
</dbReference>
<evidence type="ECO:0000259" key="13">
    <source>
        <dbReference type="PROSITE" id="PS50112"/>
    </source>
</evidence>
<dbReference type="PANTHER" id="PTHR43047:SF72">
    <property type="entry name" value="OSMOSENSING HISTIDINE PROTEIN KINASE SLN1"/>
    <property type="match status" value="1"/>
</dbReference>
<dbReference type="FunFam" id="3.30.565.10:FF:000023">
    <property type="entry name" value="PAS domain-containing sensor histidine kinase"/>
    <property type="match status" value="1"/>
</dbReference>
<evidence type="ECO:0000256" key="5">
    <source>
        <dbReference type="ARBA" id="ARBA00022553"/>
    </source>
</evidence>
<feature type="domain" description="Histidine kinase" evidence="12">
    <location>
        <begin position="298"/>
        <end position="517"/>
    </location>
</feature>
<dbReference type="InterPro" id="IPR003594">
    <property type="entry name" value="HATPase_dom"/>
</dbReference>
<dbReference type="InterPro" id="IPR013767">
    <property type="entry name" value="PAS_fold"/>
</dbReference>
<feature type="domain" description="PAC" evidence="14">
    <location>
        <begin position="100"/>
        <end position="152"/>
    </location>
</feature>